<sequence length="406" mass="42643">MFDFTLPSLGADMDEGKLIEWKVKPGDTVHKGQVVAIVDTSKAAVDVEIWQDGVVHELLVEAGERIPVGTALATLLEPGEKAPPKGAPSKGARAGGKEARRAAGGAAAVGEGRPLAAAAAVHAEGARLRISPAARKRADALGVDIARLTGSGPGGAVTLADVEAAAQPGAPKAVEAIPAAHPEADRNAEMRRAIAAAMSRSKREIPHYYLVETIPMARAQRWLAQANEGRPITARLLMAVLQLKAVAAALAQYPDLNGIFRDGCFEPVQAAHIGVAISLRQGGLIAPALHDVGSKPLDQLMRELADLVKRTRAGSLRSSEMSDPTITVTNLGDQGVEAVMGVIYPPQVALVGFGRIMERPWVEDGALLALPTVVASLAADHRVSDGHRGALFLAELRERLQRPEEL</sequence>
<keyword evidence="12" id="KW-1185">Reference proteome</keyword>
<dbReference type="InterPro" id="IPR000089">
    <property type="entry name" value="Biotin_lipoyl"/>
</dbReference>
<evidence type="ECO:0000313" key="11">
    <source>
        <dbReference type="EMBL" id="NMF87693.1"/>
    </source>
</evidence>
<dbReference type="Gene3D" id="4.10.320.10">
    <property type="entry name" value="E3-binding domain"/>
    <property type="match status" value="1"/>
</dbReference>
<dbReference type="Gene3D" id="2.40.50.100">
    <property type="match status" value="1"/>
</dbReference>
<dbReference type="InterPro" id="IPR023213">
    <property type="entry name" value="CAT-like_dom_sf"/>
</dbReference>
<comment type="cofactor">
    <cofactor evidence="1 7">
        <name>(R)-lipoate</name>
        <dbReference type="ChEBI" id="CHEBI:83088"/>
    </cofactor>
</comment>
<dbReference type="SUPFAM" id="SSF47005">
    <property type="entry name" value="Peripheral subunit-binding domain of 2-oxo acid dehydrogenase complex"/>
    <property type="match status" value="1"/>
</dbReference>
<dbReference type="InterPro" id="IPR001078">
    <property type="entry name" value="2-oxoacid_DH_actylTfrase"/>
</dbReference>
<dbReference type="RefSeq" id="WP_169205138.1">
    <property type="nucleotide sequence ID" value="NZ_CP059560.1"/>
</dbReference>
<feature type="domain" description="Lipoyl-binding" evidence="9">
    <location>
        <begin position="1"/>
        <end position="76"/>
    </location>
</feature>
<evidence type="ECO:0000256" key="2">
    <source>
        <dbReference type="ARBA" id="ARBA00007317"/>
    </source>
</evidence>
<comment type="subunit">
    <text evidence="3">Forms a 24-polypeptide structural core with octahedral symmetry.</text>
</comment>
<reference evidence="11 12" key="1">
    <citation type="submission" date="2019-12" db="EMBL/GenBank/DDBJ databases">
        <title>Comparative genomics gives insights into the taxonomy of the Azoarcus-Aromatoleum group and reveals separate origins of nif in the plant-associated Azoarcus and non-plant-associated Aromatoleum sub-groups.</title>
        <authorList>
            <person name="Lafos M."/>
            <person name="Maluk M."/>
            <person name="Batista M."/>
            <person name="Junghare M."/>
            <person name="Carmona M."/>
            <person name="Faoro H."/>
            <person name="Cruz L.M."/>
            <person name="Battistoni F."/>
            <person name="De Souza E."/>
            <person name="Pedrosa F."/>
            <person name="Chen W.-M."/>
            <person name="Poole P.S."/>
            <person name="Dixon R.A."/>
            <person name="James E.K."/>
        </authorList>
    </citation>
    <scope>NUCLEOTIDE SEQUENCE [LARGE SCALE GENOMIC DNA]</scope>
    <source>
        <strain evidence="11 12">ToN1</strain>
    </source>
</reference>
<dbReference type="PROSITE" id="PS51826">
    <property type="entry name" value="PSBD"/>
    <property type="match status" value="1"/>
</dbReference>
<name>A0ABX1MIW5_9RHOO</name>
<evidence type="ECO:0000259" key="10">
    <source>
        <dbReference type="PROSITE" id="PS51826"/>
    </source>
</evidence>
<dbReference type="SUPFAM" id="SSF51230">
    <property type="entry name" value="Single hybrid motif"/>
    <property type="match status" value="1"/>
</dbReference>
<dbReference type="InterPro" id="IPR011053">
    <property type="entry name" value="Single_hybrid_motif"/>
</dbReference>
<dbReference type="Proteomes" id="UP000652074">
    <property type="component" value="Unassembled WGS sequence"/>
</dbReference>
<feature type="domain" description="Peripheral subunit-binding (PSBD)" evidence="10">
    <location>
        <begin position="129"/>
        <end position="166"/>
    </location>
</feature>
<keyword evidence="5 7" id="KW-0450">Lipoyl</keyword>
<dbReference type="Pfam" id="PF00364">
    <property type="entry name" value="Biotin_lipoyl"/>
    <property type="match status" value="1"/>
</dbReference>
<dbReference type="PANTHER" id="PTHR43178">
    <property type="entry name" value="DIHYDROLIPOAMIDE ACETYLTRANSFERASE COMPONENT OF PYRUVATE DEHYDROGENASE COMPLEX"/>
    <property type="match status" value="1"/>
</dbReference>
<accession>A0ABX1MIW5</accession>
<evidence type="ECO:0000256" key="5">
    <source>
        <dbReference type="ARBA" id="ARBA00022823"/>
    </source>
</evidence>
<evidence type="ECO:0000256" key="6">
    <source>
        <dbReference type="ARBA" id="ARBA00023315"/>
    </source>
</evidence>
<evidence type="ECO:0000259" key="9">
    <source>
        <dbReference type="PROSITE" id="PS50968"/>
    </source>
</evidence>
<dbReference type="Pfam" id="PF02817">
    <property type="entry name" value="E3_binding"/>
    <property type="match status" value="1"/>
</dbReference>
<dbReference type="PANTHER" id="PTHR43178:SF5">
    <property type="entry name" value="LIPOAMIDE ACYLTRANSFERASE COMPONENT OF BRANCHED-CHAIN ALPHA-KETO ACID DEHYDROGENASE COMPLEX, MITOCHONDRIAL"/>
    <property type="match status" value="1"/>
</dbReference>
<evidence type="ECO:0000256" key="3">
    <source>
        <dbReference type="ARBA" id="ARBA00011484"/>
    </source>
</evidence>
<comment type="similarity">
    <text evidence="2 7">Belongs to the 2-oxoacid dehydrogenase family.</text>
</comment>
<dbReference type="EC" id="2.3.1.-" evidence="7"/>
<evidence type="ECO:0000313" key="12">
    <source>
        <dbReference type="Proteomes" id="UP000652074"/>
    </source>
</evidence>
<dbReference type="InterPro" id="IPR036625">
    <property type="entry name" value="E3-bd_dom_sf"/>
</dbReference>
<evidence type="ECO:0000256" key="1">
    <source>
        <dbReference type="ARBA" id="ARBA00001938"/>
    </source>
</evidence>
<dbReference type="SUPFAM" id="SSF52777">
    <property type="entry name" value="CoA-dependent acyltransferases"/>
    <property type="match status" value="1"/>
</dbReference>
<dbReference type="CDD" id="cd06849">
    <property type="entry name" value="lipoyl_domain"/>
    <property type="match status" value="1"/>
</dbReference>
<organism evidence="11 12">
    <name type="scientific">Aromatoleum petrolei</name>
    <dbReference type="NCBI Taxonomy" id="76116"/>
    <lineage>
        <taxon>Bacteria</taxon>
        <taxon>Pseudomonadati</taxon>
        <taxon>Pseudomonadota</taxon>
        <taxon>Betaproteobacteria</taxon>
        <taxon>Rhodocyclales</taxon>
        <taxon>Rhodocyclaceae</taxon>
        <taxon>Aromatoleum</taxon>
    </lineage>
</organism>
<protein>
    <recommendedName>
        <fullName evidence="7">Dihydrolipoamide acetyltransferase component of pyruvate dehydrogenase complex</fullName>
        <ecNumber evidence="7">2.3.1.-</ecNumber>
    </recommendedName>
</protein>
<dbReference type="EMBL" id="WTVR01000006">
    <property type="protein sequence ID" value="NMF87693.1"/>
    <property type="molecule type" value="Genomic_DNA"/>
</dbReference>
<comment type="caution">
    <text evidence="11">The sequence shown here is derived from an EMBL/GenBank/DDBJ whole genome shotgun (WGS) entry which is preliminary data.</text>
</comment>
<gene>
    <name evidence="11" type="ORF">GPA26_04270</name>
</gene>
<evidence type="ECO:0000256" key="8">
    <source>
        <dbReference type="SAM" id="MobiDB-lite"/>
    </source>
</evidence>
<keyword evidence="6 7" id="KW-0012">Acyltransferase</keyword>
<keyword evidence="4 7" id="KW-0808">Transferase</keyword>
<dbReference type="InterPro" id="IPR050743">
    <property type="entry name" value="2-oxoacid_DH_E2_comp"/>
</dbReference>
<feature type="region of interest" description="Disordered" evidence="8">
    <location>
        <begin position="77"/>
        <end position="99"/>
    </location>
</feature>
<dbReference type="Pfam" id="PF00198">
    <property type="entry name" value="2-oxoacid_dh"/>
    <property type="match status" value="1"/>
</dbReference>
<proteinExistence type="inferred from homology"/>
<evidence type="ECO:0000256" key="4">
    <source>
        <dbReference type="ARBA" id="ARBA00022679"/>
    </source>
</evidence>
<evidence type="ECO:0000256" key="7">
    <source>
        <dbReference type="RuleBase" id="RU003423"/>
    </source>
</evidence>
<dbReference type="PROSITE" id="PS50968">
    <property type="entry name" value="BIOTINYL_LIPOYL"/>
    <property type="match status" value="1"/>
</dbReference>
<dbReference type="InterPro" id="IPR004167">
    <property type="entry name" value="PSBD"/>
</dbReference>
<dbReference type="Gene3D" id="3.30.559.10">
    <property type="entry name" value="Chloramphenicol acetyltransferase-like domain"/>
    <property type="match status" value="1"/>
</dbReference>